<feature type="transmembrane region" description="Helical" evidence="1">
    <location>
        <begin position="20"/>
        <end position="40"/>
    </location>
</feature>
<evidence type="ECO:0000313" key="2">
    <source>
        <dbReference type="EMBL" id="CUO01855.1"/>
    </source>
</evidence>
<keyword evidence="1" id="KW-0472">Membrane</keyword>
<organism evidence="2 4">
    <name type="scientific">Hungatella hathewayi</name>
    <dbReference type="NCBI Taxonomy" id="154046"/>
    <lineage>
        <taxon>Bacteria</taxon>
        <taxon>Bacillati</taxon>
        <taxon>Bacillota</taxon>
        <taxon>Clostridia</taxon>
        <taxon>Lachnospirales</taxon>
        <taxon>Lachnospiraceae</taxon>
        <taxon>Hungatella</taxon>
    </lineage>
</organism>
<feature type="transmembrane region" description="Helical" evidence="1">
    <location>
        <begin position="46"/>
        <end position="66"/>
    </location>
</feature>
<dbReference type="RefSeq" id="WP_002591413.1">
    <property type="nucleotide sequence ID" value="NZ_CABIXC010000003.1"/>
</dbReference>
<name>A0A174BQ93_9FIRM</name>
<evidence type="ECO:0000256" key="1">
    <source>
        <dbReference type="SAM" id="Phobius"/>
    </source>
</evidence>
<dbReference type="AlphaFoldDB" id="A0A174BQ93"/>
<dbReference type="EMBL" id="CYZE01000003">
    <property type="protein sequence ID" value="CUO01855.1"/>
    <property type="molecule type" value="Genomic_DNA"/>
</dbReference>
<keyword evidence="1" id="KW-1133">Transmembrane helix</keyword>
<dbReference type="Proteomes" id="UP000434223">
    <property type="component" value="Unassembled WGS sequence"/>
</dbReference>
<dbReference type="Proteomes" id="UP000095651">
    <property type="component" value="Unassembled WGS sequence"/>
</dbReference>
<evidence type="ECO:0000313" key="3">
    <source>
        <dbReference type="EMBL" id="MUB64332.1"/>
    </source>
</evidence>
<keyword evidence="1" id="KW-0812">Transmembrane</keyword>
<protein>
    <submittedName>
        <fullName evidence="2">Uncharacterized protein</fullName>
    </submittedName>
</protein>
<dbReference type="EMBL" id="WNME01000009">
    <property type="protein sequence ID" value="MUB64332.1"/>
    <property type="molecule type" value="Genomic_DNA"/>
</dbReference>
<sequence length="177" mass="20433">MRLEPSDKPMYHRMDQRDRALIMIPVFGIAASLGLFFLAARFPAIIGGPFIGLGVCGMFGSAIRYWKLKQLIMPLSGCCLEIQTSCFVARQPWKKEHYEQCRIYFKEVQALIREAKVGGFYLQIPEGGESEIRGFGENRRCLFYVSPFGYPEDKMQAMYQTIKERLPETAEIYEYET</sequence>
<evidence type="ECO:0000313" key="5">
    <source>
        <dbReference type="Proteomes" id="UP000434223"/>
    </source>
</evidence>
<dbReference type="OrthoDB" id="1824972at2"/>
<reference evidence="2 4" key="1">
    <citation type="submission" date="2015-09" db="EMBL/GenBank/DDBJ databases">
        <authorList>
            <consortium name="Pathogen Informatics"/>
        </authorList>
    </citation>
    <scope>NUCLEOTIDE SEQUENCE [LARGE SCALE GENOMIC DNA]</scope>
    <source>
        <strain evidence="2 4">2789STDY5608850</strain>
    </source>
</reference>
<evidence type="ECO:0000313" key="4">
    <source>
        <dbReference type="Proteomes" id="UP000095651"/>
    </source>
</evidence>
<proteinExistence type="predicted"/>
<accession>A0A174BQ93</accession>
<reference evidence="3 5" key="2">
    <citation type="submission" date="2019-09" db="EMBL/GenBank/DDBJ databases">
        <title>Draft genome sequencing of Hungatella hathewayi 123Y-2.</title>
        <authorList>
            <person name="Lv Q."/>
            <person name="Li S."/>
        </authorList>
    </citation>
    <scope>NUCLEOTIDE SEQUENCE [LARGE SCALE GENOMIC DNA]</scope>
    <source>
        <strain evidence="3 5">123Y-2</strain>
    </source>
</reference>
<gene>
    <name evidence="2" type="ORF">ERS852407_01652</name>
    <name evidence="3" type="ORF">GNE07_14860</name>
</gene>